<protein>
    <submittedName>
        <fullName evidence="1">Uncharacterized protein</fullName>
    </submittedName>
</protein>
<name>A0AAD7AAM6_9AGAR</name>
<sequence>ILLASHPLGIEMLRYRERLRLLVPRHARLCRFCLGGVESDGHALLGCSTPTLVGLRRVFLTDIYRTLPSILRHWPSTEDFLQYLIQTGNFDLIQRLAKYAYDVLSHYSTTPLFRPAGYTY</sequence>
<comment type="caution">
    <text evidence="1">The sequence shown here is derived from an EMBL/GenBank/DDBJ whole genome shotgun (WGS) entry which is preliminary data.</text>
</comment>
<organism evidence="1 2">
    <name type="scientific">Mycena albidolilacea</name>
    <dbReference type="NCBI Taxonomy" id="1033008"/>
    <lineage>
        <taxon>Eukaryota</taxon>
        <taxon>Fungi</taxon>
        <taxon>Dikarya</taxon>
        <taxon>Basidiomycota</taxon>
        <taxon>Agaricomycotina</taxon>
        <taxon>Agaricomycetes</taxon>
        <taxon>Agaricomycetidae</taxon>
        <taxon>Agaricales</taxon>
        <taxon>Marasmiineae</taxon>
        <taxon>Mycenaceae</taxon>
        <taxon>Mycena</taxon>
    </lineage>
</organism>
<dbReference type="AlphaFoldDB" id="A0AAD7AAM6"/>
<reference evidence="1" key="1">
    <citation type="submission" date="2023-03" db="EMBL/GenBank/DDBJ databases">
        <title>Massive genome expansion in bonnet fungi (Mycena s.s.) driven by repeated elements and novel gene families across ecological guilds.</title>
        <authorList>
            <consortium name="Lawrence Berkeley National Laboratory"/>
            <person name="Harder C.B."/>
            <person name="Miyauchi S."/>
            <person name="Viragh M."/>
            <person name="Kuo A."/>
            <person name="Thoen E."/>
            <person name="Andreopoulos B."/>
            <person name="Lu D."/>
            <person name="Skrede I."/>
            <person name="Drula E."/>
            <person name="Henrissat B."/>
            <person name="Morin E."/>
            <person name="Kohler A."/>
            <person name="Barry K."/>
            <person name="LaButti K."/>
            <person name="Morin E."/>
            <person name="Salamov A."/>
            <person name="Lipzen A."/>
            <person name="Mereny Z."/>
            <person name="Hegedus B."/>
            <person name="Baldrian P."/>
            <person name="Stursova M."/>
            <person name="Weitz H."/>
            <person name="Taylor A."/>
            <person name="Grigoriev I.V."/>
            <person name="Nagy L.G."/>
            <person name="Martin F."/>
            <person name="Kauserud H."/>
        </authorList>
    </citation>
    <scope>NUCLEOTIDE SEQUENCE</scope>
    <source>
        <strain evidence="1">CBHHK002</strain>
    </source>
</reference>
<evidence type="ECO:0000313" key="2">
    <source>
        <dbReference type="Proteomes" id="UP001218218"/>
    </source>
</evidence>
<gene>
    <name evidence="1" type="ORF">DFH08DRAFT_630703</name>
</gene>
<dbReference type="EMBL" id="JARIHO010000011">
    <property type="protein sequence ID" value="KAJ7353151.1"/>
    <property type="molecule type" value="Genomic_DNA"/>
</dbReference>
<evidence type="ECO:0000313" key="1">
    <source>
        <dbReference type="EMBL" id="KAJ7353151.1"/>
    </source>
</evidence>
<keyword evidence="2" id="KW-1185">Reference proteome</keyword>
<feature type="non-terminal residue" evidence="1">
    <location>
        <position position="1"/>
    </location>
</feature>
<feature type="non-terminal residue" evidence="1">
    <location>
        <position position="120"/>
    </location>
</feature>
<accession>A0AAD7AAM6</accession>
<dbReference type="Proteomes" id="UP001218218">
    <property type="component" value="Unassembled WGS sequence"/>
</dbReference>
<proteinExistence type="predicted"/>